<protein>
    <submittedName>
        <fullName evidence="1">Uncharacterized protein</fullName>
    </submittedName>
</protein>
<comment type="caution">
    <text evidence="1">The sequence shown here is derived from an EMBL/GenBank/DDBJ whole genome shotgun (WGS) entry which is preliminary data.</text>
</comment>
<dbReference type="AlphaFoldDB" id="A0A0G2G7B4"/>
<reference evidence="1 2" key="2">
    <citation type="submission" date="2015-05" db="EMBL/GenBank/DDBJ databases">
        <title>Distinctive expansion of gene families associated with plant cell wall degradation and secondary metabolism in the genomes of grapevine trunk pathogens.</title>
        <authorList>
            <person name="Lawrence D.P."/>
            <person name="Travadon R."/>
            <person name="Rolshausen P.E."/>
            <person name="Baumgartner K."/>
        </authorList>
    </citation>
    <scope>NUCLEOTIDE SEQUENCE [LARGE SCALE GENOMIC DNA]</scope>
    <source>
        <strain evidence="1">DS831</strain>
    </source>
</reference>
<dbReference type="Gene3D" id="3.30.420.10">
    <property type="entry name" value="Ribonuclease H-like superfamily/Ribonuclease H"/>
    <property type="match status" value="1"/>
</dbReference>
<dbReference type="EMBL" id="LAQI01000111">
    <property type="protein sequence ID" value="KKY19613.1"/>
    <property type="molecule type" value="Genomic_DNA"/>
</dbReference>
<dbReference type="SUPFAM" id="SSF53098">
    <property type="entry name" value="Ribonuclease H-like"/>
    <property type="match status" value="1"/>
</dbReference>
<gene>
    <name evidence="1" type="ORF">UCDDS831_g05272</name>
</gene>
<evidence type="ECO:0000313" key="1">
    <source>
        <dbReference type="EMBL" id="KKY19613.1"/>
    </source>
</evidence>
<reference evidence="1 2" key="1">
    <citation type="submission" date="2015-03" db="EMBL/GenBank/DDBJ databases">
        <authorList>
            <person name="Morales-Cruz A."/>
            <person name="Amrine K.C."/>
            <person name="Cantu D."/>
        </authorList>
    </citation>
    <scope>NUCLEOTIDE SEQUENCE [LARGE SCALE GENOMIC DNA]</scope>
    <source>
        <strain evidence="1">DS831</strain>
    </source>
</reference>
<accession>A0A0G2G7B4</accession>
<name>A0A0G2G7B4_9PEZI</name>
<dbReference type="InterPro" id="IPR036397">
    <property type="entry name" value="RNaseH_sf"/>
</dbReference>
<organism evidence="1 2">
    <name type="scientific">Diplodia seriata</name>
    <dbReference type="NCBI Taxonomy" id="420778"/>
    <lineage>
        <taxon>Eukaryota</taxon>
        <taxon>Fungi</taxon>
        <taxon>Dikarya</taxon>
        <taxon>Ascomycota</taxon>
        <taxon>Pezizomycotina</taxon>
        <taxon>Dothideomycetes</taxon>
        <taxon>Dothideomycetes incertae sedis</taxon>
        <taxon>Botryosphaeriales</taxon>
        <taxon>Botryosphaeriaceae</taxon>
        <taxon>Diplodia</taxon>
    </lineage>
</organism>
<proteinExistence type="predicted"/>
<dbReference type="GO" id="GO:0003676">
    <property type="term" value="F:nucleic acid binding"/>
    <property type="evidence" value="ECO:0007669"/>
    <property type="project" value="InterPro"/>
</dbReference>
<sequence length="246" mass="28375">MQTTGPAPANVGLPDNRIWGTQRARSLNLLVHADRLPDGRLDHDASVAFARRAANHVSTLVMYGDGSGNYQNQYEPKWTGVAAAWKRRDEELYHVVGRRIKRKMFPDEMETHAVNECMSTALVERWRVEEQVIVLTDNIIALQEIRDWVPGQGGANEAALQRLKRLDDLFAAQGVPVVVRFLKGRRFVEGHDVADVMARQLSCQRKKPKWSGDQWYLEREEYIFWKIKYWFWTMDNSAELNDGFGM</sequence>
<dbReference type="InterPro" id="IPR012337">
    <property type="entry name" value="RNaseH-like_sf"/>
</dbReference>
<dbReference type="Proteomes" id="UP000034182">
    <property type="component" value="Unassembled WGS sequence"/>
</dbReference>
<evidence type="ECO:0000313" key="2">
    <source>
        <dbReference type="Proteomes" id="UP000034182"/>
    </source>
</evidence>